<dbReference type="PANTHER" id="PTHR21581">
    <property type="entry name" value="D-ALANYL-D-ALANINE CARBOXYPEPTIDASE"/>
    <property type="match status" value="1"/>
</dbReference>
<evidence type="ECO:0000313" key="3">
    <source>
        <dbReference type="Proteomes" id="UP000267251"/>
    </source>
</evidence>
<protein>
    <submittedName>
        <fullName evidence="2">Uncharacterized protein</fullName>
    </submittedName>
</protein>
<gene>
    <name evidence="2" type="ORF">BJ684DRAFT_21729</name>
</gene>
<dbReference type="Proteomes" id="UP000267251">
    <property type="component" value="Unassembled WGS sequence"/>
</dbReference>
<feature type="compositionally biased region" description="Basic and acidic residues" evidence="1">
    <location>
        <begin position="314"/>
        <end position="327"/>
    </location>
</feature>
<dbReference type="OrthoDB" id="428342at2759"/>
<feature type="non-terminal residue" evidence="2">
    <location>
        <position position="327"/>
    </location>
</feature>
<feature type="region of interest" description="Disordered" evidence="1">
    <location>
        <begin position="293"/>
        <end position="327"/>
    </location>
</feature>
<dbReference type="GO" id="GO:0030008">
    <property type="term" value="C:TRAPP complex"/>
    <property type="evidence" value="ECO:0007669"/>
    <property type="project" value="TreeGrafter"/>
</dbReference>
<dbReference type="EMBL" id="KZ988715">
    <property type="protein sequence ID" value="RKP11689.1"/>
    <property type="molecule type" value="Genomic_DNA"/>
</dbReference>
<feature type="compositionally biased region" description="Low complexity" evidence="1">
    <location>
        <begin position="33"/>
        <end position="44"/>
    </location>
</feature>
<feature type="compositionally biased region" description="Polar residues" evidence="1">
    <location>
        <begin position="83"/>
        <end position="92"/>
    </location>
</feature>
<accession>A0A4V1IXN6</accession>
<proteinExistence type="predicted"/>
<feature type="compositionally biased region" description="Low complexity" evidence="1">
    <location>
        <begin position="1"/>
        <end position="16"/>
    </location>
</feature>
<evidence type="ECO:0000313" key="2">
    <source>
        <dbReference type="EMBL" id="RKP11689.1"/>
    </source>
</evidence>
<keyword evidence="3" id="KW-1185">Reference proteome</keyword>
<organism evidence="2 3">
    <name type="scientific">Piptocephalis cylindrospora</name>
    <dbReference type="NCBI Taxonomy" id="1907219"/>
    <lineage>
        <taxon>Eukaryota</taxon>
        <taxon>Fungi</taxon>
        <taxon>Fungi incertae sedis</taxon>
        <taxon>Zoopagomycota</taxon>
        <taxon>Zoopagomycotina</taxon>
        <taxon>Zoopagomycetes</taxon>
        <taxon>Zoopagales</taxon>
        <taxon>Piptocephalidaceae</taxon>
        <taxon>Piptocephalis</taxon>
    </lineage>
</organism>
<sequence length="327" mass="36407">MTEQSTSVTTSSYSASVDLDPTSIPTPPLTPFSSGVGRRTSGGRLPTRTHTRAGSSRQASALPTSGSDSEGSDVFETLDPAGGSSTFHSQGLRTPRGISGGSGMFHSTVDSSELAIFLEWTDPSIFGPVPEADPLADLVTRYFHRQDRPTRNPSLTATLDGEDYLTVTKELMDSHCWRTLAIYCQRYMTHRRPRDPAVIFRLWHYRFLSLMRLRFYSEVDGELQRLGPLDRTELYYDSHPTIFPDRTGPMVPFEMRVLAAQLPAMMGDITASLDMVMELSIFSRKMSVLLREEEGSDEDSFVSSSDEESQGSQRSEEEGIQSHDRLN</sequence>
<name>A0A4V1IXN6_9FUNG</name>
<reference evidence="3" key="1">
    <citation type="journal article" date="2018" name="Nat. Microbiol.">
        <title>Leveraging single-cell genomics to expand the fungal tree of life.</title>
        <authorList>
            <person name="Ahrendt S.R."/>
            <person name="Quandt C.A."/>
            <person name="Ciobanu D."/>
            <person name="Clum A."/>
            <person name="Salamov A."/>
            <person name="Andreopoulos B."/>
            <person name="Cheng J.F."/>
            <person name="Woyke T."/>
            <person name="Pelin A."/>
            <person name="Henrissat B."/>
            <person name="Reynolds N.K."/>
            <person name="Benny G.L."/>
            <person name="Smith M.E."/>
            <person name="James T.Y."/>
            <person name="Grigoriev I.V."/>
        </authorList>
    </citation>
    <scope>NUCLEOTIDE SEQUENCE [LARGE SCALE GENOMIC DNA]</scope>
</reference>
<feature type="region of interest" description="Disordered" evidence="1">
    <location>
        <begin position="1"/>
        <end position="98"/>
    </location>
</feature>
<dbReference type="AlphaFoldDB" id="A0A4V1IXN6"/>
<feature type="compositionally biased region" description="Polar residues" evidence="1">
    <location>
        <begin position="52"/>
        <end position="69"/>
    </location>
</feature>
<dbReference type="PANTHER" id="PTHR21581:SF6">
    <property type="entry name" value="TRAFFICKING PROTEIN PARTICLE COMPLEX SUBUNIT 12"/>
    <property type="match status" value="1"/>
</dbReference>
<evidence type="ECO:0000256" key="1">
    <source>
        <dbReference type="SAM" id="MobiDB-lite"/>
    </source>
</evidence>
<feature type="compositionally biased region" description="Acidic residues" evidence="1">
    <location>
        <begin position="294"/>
        <end position="309"/>
    </location>
</feature>
<dbReference type="GO" id="GO:0005794">
    <property type="term" value="C:Golgi apparatus"/>
    <property type="evidence" value="ECO:0007669"/>
    <property type="project" value="TreeGrafter"/>
</dbReference>